<comment type="caution">
    <text evidence="7">The sequence shown here is derived from an EMBL/GenBank/DDBJ whole genome shotgun (WGS) entry which is preliminary data.</text>
</comment>
<dbReference type="InterPro" id="IPR017930">
    <property type="entry name" value="Myb_dom"/>
</dbReference>
<keyword evidence="1" id="KW-0805">Transcription regulation</keyword>
<dbReference type="GO" id="GO:0003700">
    <property type="term" value="F:DNA-binding transcription factor activity"/>
    <property type="evidence" value="ECO:0007669"/>
    <property type="project" value="InterPro"/>
</dbReference>
<sequence>MLLVFWIRILKEQNWMVNYDSNSLLNTFLIWMLKTDRSSLKPPFRADYYSSYCSYTIQTMHRWKEMETRLALPAGKVTIEQLCKSGNSGVMPSSLPQLPITVEESFLELPDSHQIPVDEMGNPLVSPYSSYVANTGNVQTLHSSPSGSSSVHQYPPRLPHERHTNANNTAINAGNSLSTYSSHKGAFQASTNNFSKDPVEVTWSLDSVQGVLNSDDDITGSNPIQSSSVMITHDLSNQKEWWNNIENEDWKELLSDMTAVESQPKVVYPAAQTSQNISVLHSQTYQSVPCPSGDLTVVTSPLSTTTAAAVKPRMRWTPELHECFVNAVNQLGGGEKATPKGVLKLMKVEGLTIYHVKSHLQKYRTAHYSSDSSEGTSEKKATQSEEFPALDLKKGFDLTEALRLQMEVQKRLHEQLEIQRNLQLRIEEQGKYLQIMFEKQCKSTMDTLHVPSTAGEPSSASSDLPTHMTIKTDSSIDPKKAEESSKQVVTKRKMPEVDPSSTRDTDAIISATSSSAKCSRAEDDEL</sequence>
<name>A0A8J5HZS4_ZINOF</name>
<organism evidence="7 8">
    <name type="scientific">Zingiber officinale</name>
    <name type="common">Ginger</name>
    <name type="synonym">Amomum zingiber</name>
    <dbReference type="NCBI Taxonomy" id="94328"/>
    <lineage>
        <taxon>Eukaryota</taxon>
        <taxon>Viridiplantae</taxon>
        <taxon>Streptophyta</taxon>
        <taxon>Embryophyta</taxon>
        <taxon>Tracheophyta</taxon>
        <taxon>Spermatophyta</taxon>
        <taxon>Magnoliopsida</taxon>
        <taxon>Liliopsida</taxon>
        <taxon>Zingiberales</taxon>
        <taxon>Zingiberaceae</taxon>
        <taxon>Zingiber</taxon>
    </lineage>
</organism>
<protein>
    <recommendedName>
        <fullName evidence="6">HTH myb-type domain-containing protein</fullName>
    </recommendedName>
</protein>
<dbReference type="Pfam" id="PF00249">
    <property type="entry name" value="Myb_DNA-binding"/>
    <property type="match status" value="1"/>
</dbReference>
<evidence type="ECO:0000313" key="7">
    <source>
        <dbReference type="EMBL" id="KAG6528217.1"/>
    </source>
</evidence>
<dbReference type="EMBL" id="JACMSC010000003">
    <property type="protein sequence ID" value="KAG6528217.1"/>
    <property type="molecule type" value="Genomic_DNA"/>
</dbReference>
<keyword evidence="8" id="KW-1185">Reference proteome</keyword>
<gene>
    <name evidence="7" type="ORF">ZIOFF_010368</name>
</gene>
<dbReference type="PROSITE" id="PS51294">
    <property type="entry name" value="HTH_MYB"/>
    <property type="match status" value="1"/>
</dbReference>
<accession>A0A8J5HZS4</accession>
<evidence type="ECO:0000256" key="4">
    <source>
        <dbReference type="ARBA" id="ARBA00023242"/>
    </source>
</evidence>
<dbReference type="FunFam" id="1.10.10.60:FF:000002">
    <property type="entry name" value="Myb family transcription factor"/>
    <property type="match status" value="1"/>
</dbReference>
<evidence type="ECO:0000313" key="8">
    <source>
        <dbReference type="Proteomes" id="UP000734854"/>
    </source>
</evidence>
<feature type="compositionally biased region" description="Basic and acidic residues" evidence="5">
    <location>
        <begin position="474"/>
        <end position="485"/>
    </location>
</feature>
<feature type="region of interest" description="Disordered" evidence="5">
    <location>
        <begin position="139"/>
        <end position="177"/>
    </location>
</feature>
<dbReference type="PANTHER" id="PTHR31499">
    <property type="entry name" value="MYB FAMILY TRANSCRIPTION FACTOR PHL11"/>
    <property type="match status" value="1"/>
</dbReference>
<dbReference type="InterPro" id="IPR006447">
    <property type="entry name" value="Myb_dom_plants"/>
</dbReference>
<feature type="compositionally biased region" description="Basic and acidic residues" evidence="5">
    <location>
        <begin position="493"/>
        <end position="506"/>
    </location>
</feature>
<dbReference type="Proteomes" id="UP000734854">
    <property type="component" value="Unassembled WGS sequence"/>
</dbReference>
<evidence type="ECO:0000256" key="5">
    <source>
        <dbReference type="SAM" id="MobiDB-lite"/>
    </source>
</evidence>
<dbReference type="Pfam" id="PF14379">
    <property type="entry name" value="Myb_CC_LHEQLE"/>
    <property type="match status" value="1"/>
</dbReference>
<dbReference type="InterPro" id="IPR046955">
    <property type="entry name" value="PHR1-like"/>
</dbReference>
<dbReference type="OrthoDB" id="551907at2759"/>
<dbReference type="GO" id="GO:0003677">
    <property type="term" value="F:DNA binding"/>
    <property type="evidence" value="ECO:0007669"/>
    <property type="project" value="UniProtKB-KW"/>
</dbReference>
<dbReference type="PANTHER" id="PTHR31499:SF80">
    <property type="entry name" value="HTH MYB-TYPE DOMAIN-CONTAINING PROTEIN"/>
    <property type="match status" value="1"/>
</dbReference>
<evidence type="ECO:0000256" key="2">
    <source>
        <dbReference type="ARBA" id="ARBA00023125"/>
    </source>
</evidence>
<feature type="compositionally biased region" description="Low complexity" evidence="5">
    <location>
        <begin position="507"/>
        <end position="516"/>
    </location>
</feature>
<keyword evidence="3" id="KW-0804">Transcription</keyword>
<feature type="domain" description="HTH myb-type" evidence="6">
    <location>
        <begin position="315"/>
        <end position="368"/>
    </location>
</feature>
<evidence type="ECO:0000256" key="3">
    <source>
        <dbReference type="ARBA" id="ARBA00023163"/>
    </source>
</evidence>
<dbReference type="InterPro" id="IPR001005">
    <property type="entry name" value="SANT/Myb"/>
</dbReference>
<evidence type="ECO:0000259" key="6">
    <source>
        <dbReference type="PROSITE" id="PS51294"/>
    </source>
</evidence>
<proteinExistence type="predicted"/>
<reference evidence="7 8" key="1">
    <citation type="submission" date="2020-08" db="EMBL/GenBank/DDBJ databases">
        <title>Plant Genome Project.</title>
        <authorList>
            <person name="Zhang R.-G."/>
        </authorList>
    </citation>
    <scope>NUCLEOTIDE SEQUENCE [LARGE SCALE GENOMIC DNA]</scope>
    <source>
        <tissue evidence="7">Rhizome</tissue>
    </source>
</reference>
<feature type="region of interest" description="Disordered" evidence="5">
    <location>
        <begin position="367"/>
        <end position="386"/>
    </location>
</feature>
<dbReference type="AlphaFoldDB" id="A0A8J5HZS4"/>
<keyword evidence="4" id="KW-0539">Nucleus</keyword>
<feature type="compositionally biased region" description="Polar residues" evidence="5">
    <location>
        <begin position="455"/>
        <end position="473"/>
    </location>
</feature>
<feature type="compositionally biased region" description="Low complexity" evidence="5">
    <location>
        <begin position="165"/>
        <end position="175"/>
    </location>
</feature>
<dbReference type="InterPro" id="IPR025756">
    <property type="entry name" value="Myb_CC_LHEQLE"/>
</dbReference>
<keyword evidence="2" id="KW-0238">DNA-binding</keyword>
<feature type="region of interest" description="Disordered" evidence="5">
    <location>
        <begin position="449"/>
        <end position="526"/>
    </location>
</feature>
<evidence type="ECO:0000256" key="1">
    <source>
        <dbReference type="ARBA" id="ARBA00023015"/>
    </source>
</evidence>
<dbReference type="NCBIfam" id="TIGR01557">
    <property type="entry name" value="myb_SHAQKYF"/>
    <property type="match status" value="1"/>
</dbReference>